<reference evidence="3" key="1">
    <citation type="submission" date="2021-05" db="EMBL/GenBank/DDBJ databases">
        <title>Pangenome of Leuconostoc gelidum warrants species status for Leuconostoc gelidum subsp. gasicomitatum.</title>
        <authorList>
            <person name="Johansson P."/>
            <person name="Sade E."/>
            <person name="Hultman J."/>
            <person name="Auvinen P."/>
            <person name="Bjorkroth J."/>
        </authorList>
    </citation>
    <scope>NUCLEOTIDE SEQUENCE</scope>
    <source>
        <strain evidence="3">A.21.4</strain>
    </source>
</reference>
<dbReference type="Proteomes" id="UP000752647">
    <property type="component" value="Unassembled WGS sequence"/>
</dbReference>
<name>A0A9Q3SWM2_9LACO</name>
<dbReference type="AlphaFoldDB" id="A0A9Q3SWM2"/>
<dbReference type="PANTHER" id="PTHR46558:SF11">
    <property type="entry name" value="HTH-TYPE TRANSCRIPTIONAL REGULATOR XRE"/>
    <property type="match status" value="1"/>
</dbReference>
<evidence type="ECO:0000259" key="2">
    <source>
        <dbReference type="PROSITE" id="PS50943"/>
    </source>
</evidence>
<feature type="domain" description="HTH cro/C1-type" evidence="2">
    <location>
        <begin position="7"/>
        <end position="61"/>
    </location>
</feature>
<protein>
    <submittedName>
        <fullName evidence="3">Helix-turn-helix transcriptional regulator</fullName>
    </submittedName>
</protein>
<dbReference type="PANTHER" id="PTHR46558">
    <property type="entry name" value="TRACRIPTIONAL REGULATORY PROTEIN-RELATED-RELATED"/>
    <property type="match status" value="1"/>
</dbReference>
<organism evidence="3 4">
    <name type="scientific">Leuconostoc gasicomitatum</name>
    <dbReference type="NCBI Taxonomy" id="115778"/>
    <lineage>
        <taxon>Bacteria</taxon>
        <taxon>Bacillati</taxon>
        <taxon>Bacillota</taxon>
        <taxon>Bacilli</taxon>
        <taxon>Lactobacillales</taxon>
        <taxon>Lactobacillaceae</taxon>
        <taxon>Leuconostoc</taxon>
        <taxon>Leuconostoc gelidum group</taxon>
    </lineage>
</organism>
<dbReference type="Pfam" id="PF01381">
    <property type="entry name" value="HTH_3"/>
    <property type="match status" value="1"/>
</dbReference>
<dbReference type="GeneID" id="34301114"/>
<dbReference type="SMART" id="SM00530">
    <property type="entry name" value="HTH_XRE"/>
    <property type="match status" value="1"/>
</dbReference>
<dbReference type="InterPro" id="IPR010982">
    <property type="entry name" value="Lambda_DNA-bd_dom_sf"/>
</dbReference>
<sequence length="246" mass="28835">MTIGDQIKHLRTAHHLTQQEFATKIYISYQSVSNWENHRGYPSTEIMLLIIDTFDLPLNYFIAKDIDATTDHEETLILSSFLKCMATSRDEAPNLKTIQQLSGVSAERVQHHFPSYDDLVYTLINKVDQDIKIRVEKRLSDHEDVLSIFINDMAPLLYHKKETLHILYTRPYIKGVWMHFINTKYQSLLIKYNPDIKKNDLDTAYLIEILTAFISIWLSQPEIEPLEQFQARITYLVNHNIASWHA</sequence>
<keyword evidence="1" id="KW-0238">DNA-binding</keyword>
<comment type="caution">
    <text evidence="3">The sequence shown here is derived from an EMBL/GenBank/DDBJ whole genome shotgun (WGS) entry which is preliminary data.</text>
</comment>
<dbReference type="SUPFAM" id="SSF46689">
    <property type="entry name" value="Homeodomain-like"/>
    <property type="match status" value="1"/>
</dbReference>
<proteinExistence type="predicted"/>
<evidence type="ECO:0000313" key="3">
    <source>
        <dbReference type="EMBL" id="MBZ5962305.1"/>
    </source>
</evidence>
<dbReference type="OMA" id="FINDMAP"/>
<dbReference type="GO" id="GO:0003677">
    <property type="term" value="F:DNA binding"/>
    <property type="evidence" value="ECO:0007669"/>
    <property type="project" value="UniProtKB-KW"/>
</dbReference>
<dbReference type="CDD" id="cd00093">
    <property type="entry name" value="HTH_XRE"/>
    <property type="match status" value="1"/>
</dbReference>
<dbReference type="Gene3D" id="1.10.260.40">
    <property type="entry name" value="lambda repressor-like DNA-binding domains"/>
    <property type="match status" value="1"/>
</dbReference>
<gene>
    <name evidence="3" type="ORF">KIJ12_03895</name>
</gene>
<evidence type="ECO:0000256" key="1">
    <source>
        <dbReference type="ARBA" id="ARBA00023125"/>
    </source>
</evidence>
<dbReference type="EMBL" id="JAHBFI010000008">
    <property type="protein sequence ID" value="MBZ5962305.1"/>
    <property type="molecule type" value="Genomic_DNA"/>
</dbReference>
<dbReference type="PROSITE" id="PS50943">
    <property type="entry name" value="HTH_CROC1"/>
    <property type="match status" value="1"/>
</dbReference>
<dbReference type="InterPro" id="IPR009057">
    <property type="entry name" value="Homeodomain-like_sf"/>
</dbReference>
<evidence type="ECO:0000313" key="4">
    <source>
        <dbReference type="Proteomes" id="UP000752647"/>
    </source>
</evidence>
<dbReference type="InterPro" id="IPR001387">
    <property type="entry name" value="Cro/C1-type_HTH"/>
</dbReference>
<dbReference type="RefSeq" id="WP_010388080.1">
    <property type="nucleotide sequence ID" value="NZ_BPKT01000010.1"/>
</dbReference>
<dbReference type="SUPFAM" id="SSF47413">
    <property type="entry name" value="lambda repressor-like DNA-binding domains"/>
    <property type="match status" value="1"/>
</dbReference>
<accession>A0A9Q3SWM2</accession>
<dbReference type="Gene3D" id="1.10.357.10">
    <property type="entry name" value="Tetracycline Repressor, domain 2"/>
    <property type="match status" value="1"/>
</dbReference>